<dbReference type="PIRSF" id="PIRSF000137">
    <property type="entry name" value="Alcohol_oxidase"/>
    <property type="match status" value="1"/>
</dbReference>
<dbReference type="SUPFAM" id="SSF54373">
    <property type="entry name" value="FAD-linked reductases, C-terminal domain"/>
    <property type="match status" value="1"/>
</dbReference>
<dbReference type="STRING" id="1450535.A0A317VTY9"/>
<comment type="similarity">
    <text evidence="1">Belongs to the GMC oxidoreductase family.</text>
</comment>
<dbReference type="GeneID" id="37119531"/>
<dbReference type="GO" id="GO:0050660">
    <property type="term" value="F:flavin adenine dinucleotide binding"/>
    <property type="evidence" value="ECO:0007669"/>
    <property type="project" value="InterPro"/>
</dbReference>
<keyword evidence="2" id="KW-0325">Glycoprotein</keyword>
<feature type="active site" description="Proton donor" evidence="3">
    <location>
        <position position="591"/>
    </location>
</feature>
<dbReference type="AlphaFoldDB" id="A0A317VTY9"/>
<feature type="active site" description="Proton acceptor" evidence="3">
    <location>
        <position position="635"/>
    </location>
</feature>
<gene>
    <name evidence="6" type="ORF">BO94DRAFT_627066</name>
</gene>
<evidence type="ECO:0000259" key="5">
    <source>
        <dbReference type="PROSITE" id="PS00624"/>
    </source>
</evidence>
<dbReference type="SUPFAM" id="SSF51905">
    <property type="entry name" value="FAD/NAD(P)-binding domain"/>
    <property type="match status" value="1"/>
</dbReference>
<sequence>MLQEAYQIPRYGIRTTGSRRPTRGLDLRKSNKQNPETVKPDQDGGLLLPTCCRSSASSNILDHGTPLGSSFGYPANATYDYVVVGAGNAGAGLSYRLAEAGYSVALVEAGSYYEISNGNLTQIPGDDVYWCGKDASDTNSLVDWDIMTVPQAGLNNASTHYTRGKTLGGNTARNYMTYQIATNASYQMWADMVGDDSYTYENFLPYFQKHMHFTPPDNATRFSNSSPSYDVATMGTDGPVSVTFPNYAGAFATWVAKGWKELGAKAIDGFTSGRLIGYSYSLATIQASNQQRETSETAYLRPAIAEELNLIIYPSTMAKQVLFDASKKATGVRVTSAGQEYVLSAAREVVVSAGAFQSPQLLMVSGIGPSALLNKYDIPVLVDSPGVGQNMQDHILFGPAYRVNLVTGSSVKFPEFLSAAIEGYNSQPATGILTNPGSDLITWEKIPDELRANFSTQAKAELARYPADWPEVEYIHIGGYFGNQENFVQDAPQDSYNYVSIASALITPQSRGTVEIVSADTSDLPAVNPNWLTNPTDVEVSIAAFKRARQLMSTSALSEVVIGPEYFPGPSVQTDEEIVAWLRVATNTVFHASCTCAMGNVTNPMSVIDSKARVYGVSNLRVVDASSFPILVPGHPMSTIYALAEKIAEDIIQGN</sequence>
<feature type="domain" description="Glucose-methanol-choline oxidoreductase N-terminal" evidence="5">
    <location>
        <begin position="354"/>
        <end position="368"/>
    </location>
</feature>
<dbReference type="GO" id="GO:0044550">
    <property type="term" value="P:secondary metabolite biosynthetic process"/>
    <property type="evidence" value="ECO:0007669"/>
    <property type="project" value="TreeGrafter"/>
</dbReference>
<dbReference type="RefSeq" id="XP_025464310.1">
    <property type="nucleotide sequence ID" value="XM_025617388.1"/>
</dbReference>
<dbReference type="InterPro" id="IPR012132">
    <property type="entry name" value="GMC_OxRdtase"/>
</dbReference>
<evidence type="ECO:0000313" key="6">
    <source>
        <dbReference type="EMBL" id="PWY76497.1"/>
    </source>
</evidence>
<dbReference type="Gene3D" id="3.30.560.10">
    <property type="entry name" value="Glucose Oxidase, domain 3"/>
    <property type="match status" value="1"/>
</dbReference>
<dbReference type="Pfam" id="PF05199">
    <property type="entry name" value="GMC_oxred_C"/>
    <property type="match status" value="1"/>
</dbReference>
<dbReference type="PROSITE" id="PS00624">
    <property type="entry name" value="GMC_OXRED_2"/>
    <property type="match status" value="1"/>
</dbReference>
<dbReference type="OrthoDB" id="269227at2759"/>
<dbReference type="GO" id="GO:0016614">
    <property type="term" value="F:oxidoreductase activity, acting on CH-OH group of donors"/>
    <property type="evidence" value="ECO:0007669"/>
    <property type="project" value="InterPro"/>
</dbReference>
<dbReference type="PANTHER" id="PTHR11552">
    <property type="entry name" value="GLUCOSE-METHANOL-CHOLINE GMC OXIDOREDUCTASE"/>
    <property type="match status" value="1"/>
</dbReference>
<evidence type="ECO:0000256" key="4">
    <source>
        <dbReference type="SAM" id="MobiDB-lite"/>
    </source>
</evidence>
<feature type="region of interest" description="Disordered" evidence="4">
    <location>
        <begin position="12"/>
        <end position="45"/>
    </location>
</feature>
<proteinExistence type="inferred from homology"/>
<reference evidence="6 7" key="1">
    <citation type="submission" date="2016-12" db="EMBL/GenBank/DDBJ databases">
        <title>The genomes of Aspergillus section Nigri reveals drivers in fungal speciation.</title>
        <authorList>
            <consortium name="DOE Joint Genome Institute"/>
            <person name="Vesth T.C."/>
            <person name="Nybo J."/>
            <person name="Theobald S."/>
            <person name="Brandl J."/>
            <person name="Frisvad J.C."/>
            <person name="Nielsen K.F."/>
            <person name="Lyhne E.K."/>
            <person name="Kogle M.E."/>
            <person name="Kuo A."/>
            <person name="Riley R."/>
            <person name="Clum A."/>
            <person name="Nolan M."/>
            <person name="Lipzen A."/>
            <person name="Salamov A."/>
            <person name="Henrissat B."/>
            <person name="Wiebenga A."/>
            <person name="De Vries R.P."/>
            <person name="Grigoriev I.V."/>
            <person name="Mortensen U.H."/>
            <person name="Andersen M.R."/>
            <person name="Baker S.E."/>
        </authorList>
    </citation>
    <scope>NUCLEOTIDE SEQUENCE [LARGE SCALE GENOMIC DNA]</scope>
    <source>
        <strain evidence="6 7">CBS 115572</strain>
    </source>
</reference>
<dbReference type="Gene3D" id="3.50.50.60">
    <property type="entry name" value="FAD/NAD(P)-binding domain"/>
    <property type="match status" value="1"/>
</dbReference>
<dbReference type="Pfam" id="PF00732">
    <property type="entry name" value="GMC_oxred_N"/>
    <property type="match status" value="1"/>
</dbReference>
<dbReference type="Proteomes" id="UP000246702">
    <property type="component" value="Unassembled WGS sequence"/>
</dbReference>
<protein>
    <submittedName>
        <fullName evidence="6">Alcohol oxidase</fullName>
    </submittedName>
</protein>
<dbReference type="EMBL" id="MSFK01000027">
    <property type="protein sequence ID" value="PWY76497.1"/>
    <property type="molecule type" value="Genomic_DNA"/>
</dbReference>
<keyword evidence="7" id="KW-1185">Reference proteome</keyword>
<evidence type="ECO:0000256" key="3">
    <source>
        <dbReference type="PIRSR" id="PIRSR000137-1"/>
    </source>
</evidence>
<evidence type="ECO:0000256" key="2">
    <source>
        <dbReference type="ARBA" id="ARBA00023180"/>
    </source>
</evidence>
<evidence type="ECO:0000256" key="1">
    <source>
        <dbReference type="ARBA" id="ARBA00010790"/>
    </source>
</evidence>
<organism evidence="6 7">
    <name type="scientific">Aspergillus sclerotioniger CBS 115572</name>
    <dbReference type="NCBI Taxonomy" id="1450535"/>
    <lineage>
        <taxon>Eukaryota</taxon>
        <taxon>Fungi</taxon>
        <taxon>Dikarya</taxon>
        <taxon>Ascomycota</taxon>
        <taxon>Pezizomycotina</taxon>
        <taxon>Eurotiomycetes</taxon>
        <taxon>Eurotiomycetidae</taxon>
        <taxon>Eurotiales</taxon>
        <taxon>Aspergillaceae</taxon>
        <taxon>Aspergillus</taxon>
        <taxon>Aspergillus subgen. Circumdati</taxon>
    </lineage>
</organism>
<dbReference type="InterPro" id="IPR007867">
    <property type="entry name" value="GMC_OxRtase_C"/>
</dbReference>
<dbReference type="InterPro" id="IPR036188">
    <property type="entry name" value="FAD/NAD-bd_sf"/>
</dbReference>
<accession>A0A317VTY9</accession>
<dbReference type="PANTHER" id="PTHR11552:SF138">
    <property type="entry name" value="DEHYDROGENASE PKFF-RELATED"/>
    <property type="match status" value="1"/>
</dbReference>
<comment type="caution">
    <text evidence="6">The sequence shown here is derived from an EMBL/GenBank/DDBJ whole genome shotgun (WGS) entry which is preliminary data.</text>
</comment>
<name>A0A317VTY9_9EURO</name>
<dbReference type="InterPro" id="IPR000172">
    <property type="entry name" value="GMC_OxRdtase_N"/>
</dbReference>
<evidence type="ECO:0000313" key="7">
    <source>
        <dbReference type="Proteomes" id="UP000246702"/>
    </source>
</evidence>